<evidence type="ECO:0000256" key="1">
    <source>
        <dbReference type="SAM" id="MobiDB-lite"/>
    </source>
</evidence>
<accession>A0AA86T657</accession>
<feature type="region of interest" description="Disordered" evidence="1">
    <location>
        <begin position="104"/>
        <end position="125"/>
    </location>
</feature>
<name>A0AA86T657_9FABA</name>
<evidence type="ECO:0000313" key="2">
    <source>
        <dbReference type="EMBL" id="CAJ1963943.1"/>
    </source>
</evidence>
<proteinExistence type="predicted"/>
<feature type="compositionally biased region" description="Polar residues" evidence="1">
    <location>
        <begin position="166"/>
        <end position="177"/>
    </location>
</feature>
<gene>
    <name evidence="2" type="ORF">AYBTSS11_LOCUS20048</name>
</gene>
<feature type="compositionally biased region" description="Polar residues" evidence="1">
    <location>
        <begin position="209"/>
        <end position="259"/>
    </location>
</feature>
<protein>
    <submittedName>
        <fullName evidence="2">Uncharacterized protein</fullName>
    </submittedName>
</protein>
<sequence length="320" mass="34761">MAPKRKYQMTDKDQNKGKASKSHPTLQLARRLSEMTSQIAPCASSHALSHSTDLPAWTSDVIPPPSVQGVHSACTAQPSNPDAGCTLDVAPEKKSAILRKLDRQQMVDKVQNKGKASKSHQTKRLTRRVAMMTSEIPPCASSHAISPPTDPQPRSSEVIPPPSIQGLHSPSTSQPSNPDVGCTRDTATKRRSVRRKFVGQQMAEKVQNKVKTSRSNPTKQRATSLAPMTSQKPPYAAQPTNSMEGAHSPTRTSDVSTPPSMEVVHLPRSSQPTNSDAGHTGRTFVALETQSNDARPILYLDGQGYVFLLCYLFDIGILKL</sequence>
<dbReference type="AlphaFoldDB" id="A0AA86T657"/>
<organism evidence="2 3">
    <name type="scientific">Sphenostylis stenocarpa</name>
    <dbReference type="NCBI Taxonomy" id="92480"/>
    <lineage>
        <taxon>Eukaryota</taxon>
        <taxon>Viridiplantae</taxon>
        <taxon>Streptophyta</taxon>
        <taxon>Embryophyta</taxon>
        <taxon>Tracheophyta</taxon>
        <taxon>Spermatophyta</taxon>
        <taxon>Magnoliopsida</taxon>
        <taxon>eudicotyledons</taxon>
        <taxon>Gunneridae</taxon>
        <taxon>Pentapetalae</taxon>
        <taxon>rosids</taxon>
        <taxon>fabids</taxon>
        <taxon>Fabales</taxon>
        <taxon>Fabaceae</taxon>
        <taxon>Papilionoideae</taxon>
        <taxon>50 kb inversion clade</taxon>
        <taxon>NPAAA clade</taxon>
        <taxon>indigoferoid/millettioid clade</taxon>
        <taxon>Phaseoleae</taxon>
        <taxon>Sphenostylis</taxon>
    </lineage>
</organism>
<dbReference type="EMBL" id="OY731403">
    <property type="protein sequence ID" value="CAJ1963943.1"/>
    <property type="molecule type" value="Genomic_DNA"/>
</dbReference>
<reference evidence="2" key="1">
    <citation type="submission" date="2023-10" db="EMBL/GenBank/DDBJ databases">
        <authorList>
            <person name="Domelevo Entfellner J.-B."/>
        </authorList>
    </citation>
    <scope>NUCLEOTIDE SEQUENCE</scope>
</reference>
<keyword evidence="3" id="KW-1185">Reference proteome</keyword>
<feature type="compositionally biased region" description="Basic residues" evidence="1">
    <location>
        <begin position="115"/>
        <end position="125"/>
    </location>
</feature>
<evidence type="ECO:0000313" key="3">
    <source>
        <dbReference type="Proteomes" id="UP001189624"/>
    </source>
</evidence>
<feature type="region of interest" description="Disordered" evidence="1">
    <location>
        <begin position="138"/>
        <end position="279"/>
    </location>
</feature>
<feature type="compositionally biased region" description="Polar residues" evidence="1">
    <location>
        <begin position="268"/>
        <end position="277"/>
    </location>
</feature>
<dbReference type="Proteomes" id="UP001189624">
    <property type="component" value="Chromosome 6"/>
</dbReference>
<dbReference type="Gramene" id="rna-AYBTSS11_LOCUS20048">
    <property type="protein sequence ID" value="CAJ1963943.1"/>
    <property type="gene ID" value="gene-AYBTSS11_LOCUS20048"/>
</dbReference>
<feature type="region of interest" description="Disordered" evidence="1">
    <location>
        <begin position="1"/>
        <end position="25"/>
    </location>
</feature>